<reference evidence="2" key="1">
    <citation type="submission" date="2022-01" db="EMBL/GenBank/DDBJ databases">
        <title>Genome Sequence Resource for Two Populations of Ditylenchus destructor, the Migratory Endoparasitic Phytonematode.</title>
        <authorList>
            <person name="Zhang H."/>
            <person name="Lin R."/>
            <person name="Xie B."/>
        </authorList>
    </citation>
    <scope>NUCLEOTIDE SEQUENCE</scope>
    <source>
        <strain evidence="2">BazhouSP</strain>
    </source>
</reference>
<feature type="transmembrane region" description="Helical" evidence="1">
    <location>
        <begin position="16"/>
        <end position="39"/>
    </location>
</feature>
<feature type="transmembrane region" description="Helical" evidence="1">
    <location>
        <begin position="250"/>
        <end position="271"/>
    </location>
</feature>
<dbReference type="PANTHER" id="PTHR46955:SF3">
    <property type="entry name" value="G_PROTEIN_RECEP_F1_2 DOMAIN-CONTAINING PROTEIN"/>
    <property type="match status" value="1"/>
</dbReference>
<evidence type="ECO:0000313" key="3">
    <source>
        <dbReference type="Proteomes" id="UP001201812"/>
    </source>
</evidence>
<accession>A0AAD4R974</accession>
<gene>
    <name evidence="2" type="ORF">DdX_06700</name>
</gene>
<feature type="transmembrane region" description="Helical" evidence="1">
    <location>
        <begin position="87"/>
        <end position="109"/>
    </location>
</feature>
<dbReference type="Proteomes" id="UP001201812">
    <property type="component" value="Unassembled WGS sequence"/>
</dbReference>
<evidence type="ECO:0000256" key="1">
    <source>
        <dbReference type="SAM" id="Phobius"/>
    </source>
</evidence>
<sequence>MYIPPYLPYLNFVENIIGFTDQAVAIGFFSHLMYCAFFVPKKLKVERLPRLMLMYMLNHLIFSCITIPYQGYMAIDWHVENAYNPYMIFWLGLTMNVYMVVTPLQVLFLTLDRCLILMFAEYYQERQKRLLFVVCLLCIFGFGAMVYVICLMELPLPLDKVKQCDSYPCLASKSKSLHVFYCKIIFGLLNVILGAVFFFALRKRNSKQIKNRIIKFTIMAEILFNVLPAWSSALFNNLFADNIANYLGQYVGMCATCDAVMCSIVYSAIFLRNGLSFSRVSTMSTVSQSWATSSVSNKGSRS</sequence>
<keyword evidence="3" id="KW-1185">Reference proteome</keyword>
<feature type="transmembrane region" description="Helical" evidence="1">
    <location>
        <begin position="51"/>
        <end position="75"/>
    </location>
</feature>
<dbReference type="EMBL" id="JAKKPZ010000008">
    <property type="protein sequence ID" value="KAI1718280.1"/>
    <property type="molecule type" value="Genomic_DNA"/>
</dbReference>
<proteinExistence type="predicted"/>
<dbReference type="Pfam" id="PF10316">
    <property type="entry name" value="7TM_GPCR_Srbc"/>
    <property type="match status" value="1"/>
</dbReference>
<keyword evidence="1" id="KW-0812">Transmembrane</keyword>
<protein>
    <submittedName>
        <fullName evidence="2">DAF-16/FOXO Controlled, germline Tumor affecting</fullName>
    </submittedName>
</protein>
<keyword evidence="1" id="KW-0472">Membrane</keyword>
<dbReference type="InterPro" id="IPR019420">
    <property type="entry name" value="7TM_GPCR_serpentine_rcpt_Srbc"/>
</dbReference>
<organism evidence="2 3">
    <name type="scientific">Ditylenchus destructor</name>
    <dbReference type="NCBI Taxonomy" id="166010"/>
    <lineage>
        <taxon>Eukaryota</taxon>
        <taxon>Metazoa</taxon>
        <taxon>Ecdysozoa</taxon>
        <taxon>Nematoda</taxon>
        <taxon>Chromadorea</taxon>
        <taxon>Rhabditida</taxon>
        <taxon>Tylenchina</taxon>
        <taxon>Tylenchomorpha</taxon>
        <taxon>Sphaerularioidea</taxon>
        <taxon>Anguinidae</taxon>
        <taxon>Anguininae</taxon>
        <taxon>Ditylenchus</taxon>
    </lineage>
</organism>
<keyword evidence="1" id="KW-1133">Transmembrane helix</keyword>
<evidence type="ECO:0000313" key="2">
    <source>
        <dbReference type="EMBL" id="KAI1718280.1"/>
    </source>
</evidence>
<comment type="caution">
    <text evidence="2">The sequence shown here is derived from an EMBL/GenBank/DDBJ whole genome shotgun (WGS) entry which is preliminary data.</text>
</comment>
<feature type="transmembrane region" description="Helical" evidence="1">
    <location>
        <begin position="130"/>
        <end position="158"/>
    </location>
</feature>
<name>A0AAD4R974_9BILA</name>
<dbReference type="PANTHER" id="PTHR46955">
    <property type="entry name" value="PROTEIN CBG01349-RELATED"/>
    <property type="match status" value="1"/>
</dbReference>
<dbReference type="AlphaFoldDB" id="A0AAD4R974"/>
<feature type="transmembrane region" description="Helical" evidence="1">
    <location>
        <begin position="178"/>
        <end position="201"/>
    </location>
</feature>
<dbReference type="InterPro" id="IPR052322">
    <property type="entry name" value="Mito_rRNA_Mtase_NSUN4"/>
</dbReference>
<feature type="transmembrane region" description="Helical" evidence="1">
    <location>
        <begin position="213"/>
        <end position="230"/>
    </location>
</feature>